<dbReference type="Proteomes" id="UP000769157">
    <property type="component" value="Unassembled WGS sequence"/>
</dbReference>
<keyword evidence="7" id="KW-0832">Ubl conjugation</keyword>
<organism evidence="15 16">
    <name type="scientific">Ogataea philodendri</name>
    <dbReference type="NCBI Taxonomy" id="1378263"/>
    <lineage>
        <taxon>Eukaryota</taxon>
        <taxon>Fungi</taxon>
        <taxon>Dikarya</taxon>
        <taxon>Ascomycota</taxon>
        <taxon>Saccharomycotina</taxon>
        <taxon>Pichiomycetes</taxon>
        <taxon>Pichiales</taxon>
        <taxon>Pichiaceae</taxon>
        <taxon>Ogataea</taxon>
    </lineage>
</organism>
<keyword evidence="10" id="KW-0206">Cytoskeleton</keyword>
<dbReference type="Pfam" id="PF05502">
    <property type="entry name" value="Dynactin_p62"/>
    <property type="match status" value="1"/>
</dbReference>
<evidence type="ECO:0000256" key="7">
    <source>
        <dbReference type="ARBA" id="ARBA00022843"/>
    </source>
</evidence>
<dbReference type="GO" id="GO:0001725">
    <property type="term" value="C:stress fiber"/>
    <property type="evidence" value="ECO:0007669"/>
    <property type="project" value="UniProtKB-SubCell"/>
</dbReference>
<evidence type="ECO:0000256" key="8">
    <source>
        <dbReference type="ARBA" id="ARBA00022990"/>
    </source>
</evidence>
<proteinExistence type="inferred from homology"/>
<evidence type="ECO:0000256" key="10">
    <source>
        <dbReference type="ARBA" id="ARBA00023212"/>
    </source>
</evidence>
<dbReference type="AlphaFoldDB" id="A0A9P8T9A3"/>
<evidence type="ECO:0000256" key="3">
    <source>
        <dbReference type="ARBA" id="ARBA00004657"/>
    </source>
</evidence>
<evidence type="ECO:0000313" key="15">
    <source>
        <dbReference type="EMBL" id="KAH3670666.1"/>
    </source>
</evidence>
<keyword evidence="5" id="KW-1017">Isopeptide bond</keyword>
<dbReference type="RefSeq" id="XP_046064091.1">
    <property type="nucleotide sequence ID" value="XM_046201915.1"/>
</dbReference>
<comment type="subcellular location">
    <subcellularLocation>
        <location evidence="1">Cytoplasm</location>
        <location evidence="1">Cytoskeleton</location>
        <location evidence="1">Microtubule organizing center</location>
        <location evidence="1">Centrosome</location>
    </subcellularLocation>
    <subcellularLocation>
        <location evidence="2">Cytoplasm</location>
        <location evidence="2">Cytoskeleton</location>
        <location evidence="2">Stress fiber</location>
    </subcellularLocation>
    <subcellularLocation>
        <location evidence="3">Cytoplasm</location>
        <location evidence="3">Myofibril</location>
    </subcellularLocation>
</comment>
<keyword evidence="8" id="KW-0007">Acetylation</keyword>
<accession>A0A9P8T9A3</accession>
<sequence length="515" mass="57978">MQSIGCVCGEREVAKQVDLGQRVNGVDIVVVSKILQIRQRLGLVIGHLRRQIPFFQSIVLFVVIHVQSQLDLFRGRRVEFLEELDAAPKRRFFVSQNTHAFLDGNSRRTGHKPAEGNDPKPLHLKKKKDKEIFRLFGVGGISMALLFCPCLEPVGAEAGVPSTLNDRRTHHKREDMFFCGQCASVKCYRCVDLHHGSRYCPGCMRQFESTARHCQRSCFKCPRCLSKLAVKSQNHYKDDDPSKIDYKQFLFNCPNCRWSFSSGAITKPQPVHDVVLAQQKSARDLRFDDLRTFYEKQYESSNATEARHRKRLIAKYSSLELAQMLENRGVAQVDVARTAFAETSPAPLFQELCAKTTVRCKSCRSVLVEPDPEPASCEFATLSVAIDHVPELRYGDSQLTAINPAKHPSEITLAVLEPEKVHLDQTRVSLGGCPEYTSPEKYARLVPTGELGGRTKYSRAESITRKHRSRGPNWATLQMEIADPHVTTVSVYVTVRSPAGEFSTWQTVEIGKVSG</sequence>
<dbReference type="OrthoDB" id="3992908at2759"/>
<dbReference type="GeneID" id="70233149"/>
<dbReference type="GO" id="GO:0005869">
    <property type="term" value="C:dynactin complex"/>
    <property type="evidence" value="ECO:0007669"/>
    <property type="project" value="InterPro"/>
</dbReference>
<feature type="region of interest" description="Disordered" evidence="14">
    <location>
        <begin position="104"/>
        <end position="123"/>
    </location>
</feature>
<dbReference type="InterPro" id="IPR008603">
    <property type="entry name" value="DCTN4"/>
</dbReference>
<name>A0A9P8T9A3_9ASCO</name>
<dbReference type="PANTHER" id="PTHR13034:SF2">
    <property type="entry name" value="DYNACTIN SUBUNIT 4"/>
    <property type="match status" value="1"/>
</dbReference>
<evidence type="ECO:0000256" key="1">
    <source>
        <dbReference type="ARBA" id="ARBA00004300"/>
    </source>
</evidence>
<evidence type="ECO:0000256" key="9">
    <source>
        <dbReference type="ARBA" id="ARBA00023054"/>
    </source>
</evidence>
<comment type="similarity">
    <text evidence="11">Belongs to the dynactin subunit 4 family.</text>
</comment>
<reference evidence="15" key="1">
    <citation type="journal article" date="2021" name="Open Biol.">
        <title>Shared evolutionary footprints suggest mitochondrial oxidative damage underlies multiple complex I losses in fungi.</title>
        <authorList>
            <person name="Schikora-Tamarit M.A."/>
            <person name="Marcet-Houben M."/>
            <person name="Nosek J."/>
            <person name="Gabaldon T."/>
        </authorList>
    </citation>
    <scope>NUCLEOTIDE SEQUENCE</scope>
    <source>
        <strain evidence="15">CBS6075</strain>
    </source>
</reference>
<evidence type="ECO:0000256" key="4">
    <source>
        <dbReference type="ARBA" id="ARBA00022490"/>
    </source>
</evidence>
<evidence type="ECO:0000256" key="14">
    <source>
        <dbReference type="SAM" id="MobiDB-lite"/>
    </source>
</evidence>
<keyword evidence="16" id="KW-1185">Reference proteome</keyword>
<evidence type="ECO:0000256" key="2">
    <source>
        <dbReference type="ARBA" id="ARBA00004529"/>
    </source>
</evidence>
<comment type="caution">
    <text evidence="15">The sequence shown here is derived from an EMBL/GenBank/DDBJ whole genome shotgun (WGS) entry which is preliminary data.</text>
</comment>
<protein>
    <recommendedName>
        <fullName evidence="12">Dynactin subunit 4</fullName>
    </recommendedName>
</protein>
<evidence type="ECO:0000256" key="11">
    <source>
        <dbReference type="ARBA" id="ARBA00034776"/>
    </source>
</evidence>
<evidence type="ECO:0000313" key="16">
    <source>
        <dbReference type="Proteomes" id="UP000769157"/>
    </source>
</evidence>
<evidence type="ECO:0000256" key="12">
    <source>
        <dbReference type="ARBA" id="ARBA00034864"/>
    </source>
</evidence>
<evidence type="ECO:0000256" key="13">
    <source>
        <dbReference type="ARBA" id="ARBA00093507"/>
    </source>
</evidence>
<comment type="subunit">
    <text evidence="13">Subunit of dynactin, a multiprotein complex part of a tripartite complex with dynein and a adapter, such as BICDL1, BICD2 or HOOK3. The dynactin complex is built around ACTR1A/ACTB filament and consists of an actin-related filament composed of a shoulder domain, a pointed end and a barbed end. Its length is defined by its flexible shoulder domain. The soulder is composed of 2 DCTN1 subunits, 4 DCTN2 and 2 DCTN3. The 4 DCNT2 (via N-terminus) bind the ACTR1A filament and act as molecular rulers to determine the length. The pointed end is important for binding dynein-dynactin cargo adapters. Consists of 4 subunits: ACTR10, DCNT4, DCTN5 and DCTN6. The barbed end is composed of a CAPZA1:CAPZB heterodimers, which binds ACTR1A/ACTB filament and dynactin and stabilizes dynactin. Interacts with ATP7B, but not ATP7A, in a copper-dependent manner. Interacts with ANK2; this interaction is required for localization at costameres. Interacts with N4BP2L1.</text>
</comment>
<evidence type="ECO:0000256" key="5">
    <source>
        <dbReference type="ARBA" id="ARBA00022499"/>
    </source>
</evidence>
<gene>
    <name evidence="15" type="ORF">OGAPHI_001181</name>
</gene>
<keyword evidence="6" id="KW-0597">Phosphoprotein</keyword>
<dbReference type="EMBL" id="JAEUBE010000087">
    <property type="protein sequence ID" value="KAH3670666.1"/>
    <property type="molecule type" value="Genomic_DNA"/>
</dbReference>
<feature type="compositionally biased region" description="Basic and acidic residues" evidence="14">
    <location>
        <begin position="112"/>
        <end position="121"/>
    </location>
</feature>
<keyword evidence="9" id="KW-0175">Coiled coil</keyword>
<keyword evidence="4" id="KW-0963">Cytoplasm</keyword>
<dbReference type="PANTHER" id="PTHR13034">
    <property type="entry name" value="DYNACTIN P62 SUBUNIT"/>
    <property type="match status" value="1"/>
</dbReference>
<evidence type="ECO:0000256" key="6">
    <source>
        <dbReference type="ARBA" id="ARBA00022553"/>
    </source>
</evidence>
<reference evidence="15" key="2">
    <citation type="submission" date="2021-01" db="EMBL/GenBank/DDBJ databases">
        <authorList>
            <person name="Schikora-Tamarit M.A."/>
        </authorList>
    </citation>
    <scope>NUCLEOTIDE SEQUENCE</scope>
    <source>
        <strain evidence="15">CBS6075</strain>
    </source>
</reference>